<protein>
    <recommendedName>
        <fullName evidence="3">Endonuclease/exonuclease/phosphatase domain-containing protein</fullName>
    </recommendedName>
</protein>
<dbReference type="PANTHER" id="PTHR35218:SF9">
    <property type="entry name" value="ENDONUCLEASE_EXONUCLEASE_PHOSPHATASE DOMAIN-CONTAINING PROTEIN"/>
    <property type="match status" value="1"/>
</dbReference>
<dbReference type="Gene3D" id="3.60.10.10">
    <property type="entry name" value="Endonuclease/exonuclease/phosphatase"/>
    <property type="match status" value="1"/>
</dbReference>
<proteinExistence type="predicted"/>
<dbReference type="EnsemblPlants" id="AUR62026508-RA">
    <property type="protein sequence ID" value="AUR62026508-RA:cds"/>
    <property type="gene ID" value="AUR62026508"/>
</dbReference>
<accession>A0A803MBP1</accession>
<keyword evidence="2" id="KW-1185">Reference proteome</keyword>
<evidence type="ECO:0000313" key="2">
    <source>
        <dbReference type="Proteomes" id="UP000596660"/>
    </source>
</evidence>
<name>A0A803MBP1_CHEQI</name>
<organism evidence="1 2">
    <name type="scientific">Chenopodium quinoa</name>
    <name type="common">Quinoa</name>
    <dbReference type="NCBI Taxonomy" id="63459"/>
    <lineage>
        <taxon>Eukaryota</taxon>
        <taxon>Viridiplantae</taxon>
        <taxon>Streptophyta</taxon>
        <taxon>Embryophyta</taxon>
        <taxon>Tracheophyta</taxon>
        <taxon>Spermatophyta</taxon>
        <taxon>Magnoliopsida</taxon>
        <taxon>eudicotyledons</taxon>
        <taxon>Gunneridae</taxon>
        <taxon>Pentapetalae</taxon>
        <taxon>Caryophyllales</taxon>
        <taxon>Chenopodiaceae</taxon>
        <taxon>Chenopodioideae</taxon>
        <taxon>Atripliceae</taxon>
        <taxon>Chenopodium</taxon>
    </lineage>
</organism>
<dbReference type="PANTHER" id="PTHR35218">
    <property type="entry name" value="RNASE H DOMAIN-CONTAINING PROTEIN"/>
    <property type="match status" value="1"/>
</dbReference>
<evidence type="ECO:0008006" key="3">
    <source>
        <dbReference type="Google" id="ProtNLM"/>
    </source>
</evidence>
<reference evidence="1" key="2">
    <citation type="submission" date="2021-03" db="UniProtKB">
        <authorList>
            <consortium name="EnsemblPlants"/>
        </authorList>
    </citation>
    <scope>IDENTIFICATION</scope>
</reference>
<dbReference type="Proteomes" id="UP000596660">
    <property type="component" value="Unplaced"/>
</dbReference>
<dbReference type="InterPro" id="IPR036691">
    <property type="entry name" value="Endo/exonu/phosph_ase_sf"/>
</dbReference>
<reference evidence="1" key="1">
    <citation type="journal article" date="2017" name="Nature">
        <title>The genome of Chenopodium quinoa.</title>
        <authorList>
            <person name="Jarvis D.E."/>
            <person name="Ho Y.S."/>
            <person name="Lightfoot D.J."/>
            <person name="Schmoeckel S.M."/>
            <person name="Li B."/>
            <person name="Borm T.J.A."/>
            <person name="Ohyanagi H."/>
            <person name="Mineta K."/>
            <person name="Michell C.T."/>
            <person name="Saber N."/>
            <person name="Kharbatia N.M."/>
            <person name="Rupper R.R."/>
            <person name="Sharp A.R."/>
            <person name="Dally N."/>
            <person name="Boughton B.A."/>
            <person name="Woo Y.H."/>
            <person name="Gao G."/>
            <person name="Schijlen E.G.W.M."/>
            <person name="Guo X."/>
            <person name="Momin A.A."/>
            <person name="Negrao S."/>
            <person name="Al-Babili S."/>
            <person name="Gehring C."/>
            <person name="Roessner U."/>
            <person name="Jung C."/>
            <person name="Murphy K."/>
            <person name="Arold S.T."/>
            <person name="Gojobori T."/>
            <person name="van der Linden C.G."/>
            <person name="van Loo E.N."/>
            <person name="Jellen E.N."/>
            <person name="Maughan P.J."/>
            <person name="Tester M."/>
        </authorList>
    </citation>
    <scope>NUCLEOTIDE SEQUENCE [LARGE SCALE GENOMIC DNA]</scope>
    <source>
        <strain evidence="1">cv. PI 614886</strain>
    </source>
</reference>
<sequence>MKTEMTNFPIMKAGMSILLWNTRGIARHGFKKNFRKMMKDHGPEIVILTETKVKKSRVEELIDNLPFNSFEVVDPVGLSGGIRMLWNNGVNSITIVTKDHRVIHAILQVNNKPPFLFP</sequence>
<evidence type="ECO:0000313" key="1">
    <source>
        <dbReference type="EnsemblPlants" id="AUR62026508-RA:cds"/>
    </source>
</evidence>
<dbReference type="Gramene" id="AUR62026508-RA">
    <property type="protein sequence ID" value="AUR62026508-RA:cds"/>
    <property type="gene ID" value="AUR62026508"/>
</dbReference>
<dbReference type="SUPFAM" id="SSF56219">
    <property type="entry name" value="DNase I-like"/>
    <property type="match status" value="1"/>
</dbReference>
<dbReference type="OMA" id="KTEMTNF"/>
<dbReference type="AlphaFoldDB" id="A0A803MBP1"/>
<dbReference type="SMR" id="A0A803MBP1"/>